<feature type="compositionally biased region" description="Polar residues" evidence="6">
    <location>
        <begin position="738"/>
        <end position="750"/>
    </location>
</feature>
<dbReference type="GO" id="GO:0006351">
    <property type="term" value="P:DNA-templated transcription"/>
    <property type="evidence" value="ECO:0007669"/>
    <property type="project" value="InterPro"/>
</dbReference>
<dbReference type="GO" id="GO:0008270">
    <property type="term" value="F:zinc ion binding"/>
    <property type="evidence" value="ECO:0007669"/>
    <property type="project" value="InterPro"/>
</dbReference>
<comment type="subcellular location">
    <subcellularLocation>
        <location evidence="1">Nucleus</location>
    </subcellularLocation>
</comment>
<dbReference type="PANTHER" id="PTHR47338:SF10">
    <property type="entry name" value="TRANSCRIPTION FACTOR DOMAIN-CONTAINING PROTEIN-RELATED"/>
    <property type="match status" value="1"/>
</dbReference>
<accession>A0A9W9SIS9</accession>
<reference evidence="8" key="1">
    <citation type="submission" date="2022-12" db="EMBL/GenBank/DDBJ databases">
        <authorList>
            <person name="Petersen C."/>
        </authorList>
    </citation>
    <scope>NUCLEOTIDE SEQUENCE</scope>
    <source>
        <strain evidence="8">IBT 29677</strain>
    </source>
</reference>
<evidence type="ECO:0000313" key="9">
    <source>
        <dbReference type="Proteomes" id="UP001147747"/>
    </source>
</evidence>
<comment type="caution">
    <text evidence="8">The sequence shown here is derived from an EMBL/GenBank/DDBJ whole genome shotgun (WGS) entry which is preliminary data.</text>
</comment>
<organism evidence="8 9">
    <name type="scientific">Penicillium cosmopolitanum</name>
    <dbReference type="NCBI Taxonomy" id="1131564"/>
    <lineage>
        <taxon>Eukaryota</taxon>
        <taxon>Fungi</taxon>
        <taxon>Dikarya</taxon>
        <taxon>Ascomycota</taxon>
        <taxon>Pezizomycotina</taxon>
        <taxon>Eurotiomycetes</taxon>
        <taxon>Eurotiomycetidae</taxon>
        <taxon>Eurotiales</taxon>
        <taxon>Aspergillaceae</taxon>
        <taxon>Penicillium</taxon>
    </lineage>
</organism>
<protein>
    <submittedName>
        <fullName evidence="8">Fungal specific transcription factor</fullName>
    </submittedName>
</protein>
<dbReference type="Pfam" id="PF04082">
    <property type="entry name" value="Fungal_trans"/>
    <property type="match status" value="1"/>
</dbReference>
<dbReference type="PANTHER" id="PTHR47338">
    <property type="entry name" value="ZN(II)2CYS6 TRANSCRIPTION FACTOR (EUROFUNG)-RELATED"/>
    <property type="match status" value="1"/>
</dbReference>
<feature type="compositionally biased region" description="Polar residues" evidence="6">
    <location>
        <begin position="35"/>
        <end position="47"/>
    </location>
</feature>
<dbReference type="InterPro" id="IPR007219">
    <property type="entry name" value="XnlR_reg_dom"/>
</dbReference>
<evidence type="ECO:0000313" key="8">
    <source>
        <dbReference type="EMBL" id="KAJ5379386.1"/>
    </source>
</evidence>
<proteinExistence type="predicted"/>
<dbReference type="GO" id="GO:0003677">
    <property type="term" value="F:DNA binding"/>
    <property type="evidence" value="ECO:0007669"/>
    <property type="project" value="InterPro"/>
</dbReference>
<dbReference type="InterPro" id="IPR050815">
    <property type="entry name" value="TF_fung"/>
</dbReference>
<feature type="domain" description="Xylanolytic transcriptional activator regulatory" evidence="7">
    <location>
        <begin position="277"/>
        <end position="360"/>
    </location>
</feature>
<feature type="compositionally biased region" description="Polar residues" evidence="6">
    <location>
        <begin position="666"/>
        <end position="688"/>
    </location>
</feature>
<feature type="region of interest" description="Disordered" evidence="6">
    <location>
        <begin position="648"/>
        <end position="750"/>
    </location>
</feature>
<dbReference type="CDD" id="cd12148">
    <property type="entry name" value="fungal_TF_MHR"/>
    <property type="match status" value="1"/>
</dbReference>
<evidence type="ECO:0000256" key="2">
    <source>
        <dbReference type="ARBA" id="ARBA00022723"/>
    </source>
</evidence>
<evidence type="ECO:0000259" key="7">
    <source>
        <dbReference type="SMART" id="SM00906"/>
    </source>
</evidence>
<sequence length="792" mass="89827">MRGSDRSLPSCLLCTKLHLICVYPTLRLKPGPKGDSSQRLLEDLSTNGDRKSSIGRSSWRKDHVSYLEGNGCDFSLCDEDSPNEHSAESYDIQSNSTDVESNFVKAIGLSALIHPTHDLCLLPVPMRQETTSSGSLLNLAGAQNLLMDACIAFDLSLEGFQHLTDIYFDSMTEFSLFHRPSFGNKIQNIKNPGHLQAFFASMFAYSASFHIDDAVDLTAHIWTSSCTPDPMRFHNLALRLINTSLDECSDQPPSICLLQAMILITFCELTKGVRGRAWRLLGSCVRVAYELHLHLIDYEARDEYYKVGQDLSRWIADEERRRCWWAIWKMDNFASVIRRCPTAIDWNMIDTYLPVSDELWFNNQFQRSCLLEREPTTRAEILKSCGNEGADAWLIVISSIMRDAQVLLRGNLRGVLLDVDPHNASEQLLHYFHNSFCRKKTDKDSTRLKTLIRALRTTISSLPKSLVYNGEYLDFGFDFLRGVRDSETKRLHSAKYNIHLTMNLAQFMVYHHYAFGEIVSGVIFTEKDTKQEVLPQEERTSENALGLEQCLQAADYIYILTSHCPEDHVKYVNPFLASTVWLSASLQVLRKLFGKKVDLEETLSKYAILRATCERFTAFWHTPLALLENLDSLEARLSPYCNFPPGTTAPHEAPHGLNMPMPFSVSGETRVQKPSTRTNRPKTSQQDLQPLLPRADGDLNPISEVRVSPTAQYQRRDNENSSNANLTPNPPLHDDYNNVDQSLSSGQNLPTSAWREDTEIHGGLDNWFPQCLSDIFTEAFGNESVENLYHGP</sequence>
<dbReference type="GO" id="GO:0005634">
    <property type="term" value="C:nucleus"/>
    <property type="evidence" value="ECO:0007669"/>
    <property type="project" value="UniProtKB-SubCell"/>
</dbReference>
<evidence type="ECO:0000256" key="5">
    <source>
        <dbReference type="ARBA" id="ARBA00023242"/>
    </source>
</evidence>
<evidence type="ECO:0000256" key="3">
    <source>
        <dbReference type="ARBA" id="ARBA00023015"/>
    </source>
</evidence>
<dbReference type="GeneID" id="81376122"/>
<dbReference type="OrthoDB" id="4368696at2759"/>
<dbReference type="RefSeq" id="XP_056483172.1">
    <property type="nucleotide sequence ID" value="XM_056637142.1"/>
</dbReference>
<evidence type="ECO:0000256" key="6">
    <source>
        <dbReference type="SAM" id="MobiDB-lite"/>
    </source>
</evidence>
<dbReference type="AlphaFoldDB" id="A0A9W9SIS9"/>
<keyword evidence="2" id="KW-0479">Metal-binding</keyword>
<feature type="region of interest" description="Disordered" evidence="6">
    <location>
        <begin position="32"/>
        <end position="56"/>
    </location>
</feature>
<evidence type="ECO:0000256" key="4">
    <source>
        <dbReference type="ARBA" id="ARBA00023163"/>
    </source>
</evidence>
<keyword evidence="4" id="KW-0804">Transcription</keyword>
<evidence type="ECO:0000256" key="1">
    <source>
        <dbReference type="ARBA" id="ARBA00004123"/>
    </source>
</evidence>
<keyword evidence="9" id="KW-1185">Reference proteome</keyword>
<name>A0A9W9SIS9_9EURO</name>
<dbReference type="GO" id="GO:0000981">
    <property type="term" value="F:DNA-binding transcription factor activity, RNA polymerase II-specific"/>
    <property type="evidence" value="ECO:0007669"/>
    <property type="project" value="InterPro"/>
</dbReference>
<gene>
    <name evidence="8" type="ORF">N7509_012505</name>
</gene>
<dbReference type="EMBL" id="JAPZBU010000011">
    <property type="protein sequence ID" value="KAJ5379386.1"/>
    <property type="molecule type" value="Genomic_DNA"/>
</dbReference>
<reference evidence="8" key="2">
    <citation type="journal article" date="2023" name="IMA Fungus">
        <title>Comparative genomic study of the Penicillium genus elucidates a diverse pangenome and 15 lateral gene transfer events.</title>
        <authorList>
            <person name="Petersen C."/>
            <person name="Sorensen T."/>
            <person name="Nielsen M.R."/>
            <person name="Sondergaard T.E."/>
            <person name="Sorensen J.L."/>
            <person name="Fitzpatrick D.A."/>
            <person name="Frisvad J.C."/>
            <person name="Nielsen K.L."/>
        </authorList>
    </citation>
    <scope>NUCLEOTIDE SEQUENCE</scope>
    <source>
        <strain evidence="8">IBT 29677</strain>
    </source>
</reference>
<keyword evidence="5" id="KW-0539">Nucleus</keyword>
<dbReference type="Proteomes" id="UP001147747">
    <property type="component" value="Unassembled WGS sequence"/>
</dbReference>
<dbReference type="SMART" id="SM00906">
    <property type="entry name" value="Fungal_trans"/>
    <property type="match status" value="1"/>
</dbReference>
<keyword evidence="3" id="KW-0805">Transcription regulation</keyword>